<feature type="compositionally biased region" description="Pro residues" evidence="6">
    <location>
        <begin position="258"/>
        <end position="269"/>
    </location>
</feature>
<gene>
    <name evidence="8" type="ORF">E8A74_51260</name>
</gene>
<dbReference type="GO" id="GO:0016987">
    <property type="term" value="F:sigma factor activity"/>
    <property type="evidence" value="ECO:0007669"/>
    <property type="project" value="UniProtKB-KW"/>
</dbReference>
<dbReference type="OrthoDB" id="9780326at2"/>
<feature type="domain" description="RNA polymerase sigma factor 70 region 4 type 2" evidence="7">
    <location>
        <begin position="125"/>
        <end position="177"/>
    </location>
</feature>
<dbReference type="EMBL" id="SSMQ01000159">
    <property type="protein sequence ID" value="TKC90008.1"/>
    <property type="molecule type" value="Genomic_DNA"/>
</dbReference>
<sequence length="308" mass="33368">MFMGHKPKDTPGDRPGFLARLVEVRADIERFLASEGVKRANGNDGIEDKAQSVLTTAVESRDNYDPEAGDLRAWTLGIAANVAHEADRAKRRYDARFSPEDGEAESTPAPTASPERLAHLRDVQRKVAKAMEDMPAEFFQVLMLVGIEGWSHKEVAEELGISEDLAKKRLERGRAFLLKKSGLSRDDLLAFMPLLWPVGEGHASRLERLRNLLGYAHPAGNALGVIIGLLLLAPGPERAVAHAGLRYHMPIVASVQEAPPPPTTPPVLPAEPAAVKPAKAQAPRAPTVPRPSVVVDLSGLSFLPKGNR</sequence>
<keyword evidence="2" id="KW-0805">Transcription regulation</keyword>
<dbReference type="GO" id="GO:0006352">
    <property type="term" value="P:DNA-templated transcription initiation"/>
    <property type="evidence" value="ECO:0007669"/>
    <property type="project" value="InterPro"/>
</dbReference>
<feature type="region of interest" description="Disordered" evidence="6">
    <location>
        <begin position="257"/>
        <end position="288"/>
    </location>
</feature>
<dbReference type="InterPro" id="IPR013324">
    <property type="entry name" value="RNA_pol_sigma_r3/r4-like"/>
</dbReference>
<dbReference type="CDD" id="cd06171">
    <property type="entry name" value="Sigma70_r4"/>
    <property type="match status" value="1"/>
</dbReference>
<comment type="similarity">
    <text evidence="1">Belongs to the sigma-70 factor family. ECF subfamily.</text>
</comment>
<organism evidence="8 9">
    <name type="scientific">Polyangium fumosum</name>
    <dbReference type="NCBI Taxonomy" id="889272"/>
    <lineage>
        <taxon>Bacteria</taxon>
        <taxon>Pseudomonadati</taxon>
        <taxon>Myxococcota</taxon>
        <taxon>Polyangia</taxon>
        <taxon>Polyangiales</taxon>
        <taxon>Polyangiaceae</taxon>
        <taxon>Polyangium</taxon>
    </lineage>
</organism>
<dbReference type="InterPro" id="IPR039425">
    <property type="entry name" value="RNA_pol_sigma-70-like"/>
</dbReference>
<dbReference type="InterPro" id="IPR036388">
    <property type="entry name" value="WH-like_DNA-bd_sf"/>
</dbReference>
<feature type="compositionally biased region" description="Low complexity" evidence="6">
    <location>
        <begin position="270"/>
        <end position="285"/>
    </location>
</feature>
<reference evidence="8 9" key="1">
    <citation type="submission" date="2019-04" db="EMBL/GenBank/DDBJ databases">
        <authorList>
            <person name="Li Y."/>
            <person name="Wang J."/>
        </authorList>
    </citation>
    <scope>NUCLEOTIDE SEQUENCE [LARGE SCALE GENOMIC DNA]</scope>
    <source>
        <strain evidence="8 9">DSM 14668</strain>
    </source>
</reference>
<feature type="region of interest" description="Disordered" evidence="6">
    <location>
        <begin position="90"/>
        <end position="113"/>
    </location>
</feature>
<dbReference type="NCBIfam" id="TIGR02937">
    <property type="entry name" value="sigma70-ECF"/>
    <property type="match status" value="1"/>
</dbReference>
<dbReference type="PANTHER" id="PTHR43133">
    <property type="entry name" value="RNA POLYMERASE ECF-TYPE SIGMA FACTO"/>
    <property type="match status" value="1"/>
</dbReference>
<dbReference type="PANTHER" id="PTHR43133:SF8">
    <property type="entry name" value="RNA POLYMERASE SIGMA FACTOR HI_1459-RELATED"/>
    <property type="match status" value="1"/>
</dbReference>
<protein>
    <submittedName>
        <fullName evidence="8">Sigma-70 family RNA polymerase sigma factor</fullName>
    </submittedName>
</protein>
<dbReference type="GO" id="GO:0003677">
    <property type="term" value="F:DNA binding"/>
    <property type="evidence" value="ECO:0007669"/>
    <property type="project" value="UniProtKB-KW"/>
</dbReference>
<keyword evidence="5" id="KW-0804">Transcription</keyword>
<dbReference type="SUPFAM" id="SSF88659">
    <property type="entry name" value="Sigma3 and sigma4 domains of RNA polymerase sigma factors"/>
    <property type="match status" value="1"/>
</dbReference>
<evidence type="ECO:0000256" key="5">
    <source>
        <dbReference type="ARBA" id="ARBA00023163"/>
    </source>
</evidence>
<evidence type="ECO:0000256" key="1">
    <source>
        <dbReference type="ARBA" id="ARBA00010641"/>
    </source>
</evidence>
<proteinExistence type="inferred from homology"/>
<evidence type="ECO:0000256" key="4">
    <source>
        <dbReference type="ARBA" id="ARBA00023125"/>
    </source>
</evidence>
<dbReference type="Proteomes" id="UP000309215">
    <property type="component" value="Unassembled WGS sequence"/>
</dbReference>
<dbReference type="Gene3D" id="1.10.10.10">
    <property type="entry name" value="Winged helix-like DNA-binding domain superfamily/Winged helix DNA-binding domain"/>
    <property type="match status" value="1"/>
</dbReference>
<keyword evidence="4" id="KW-0238">DNA-binding</keyword>
<evidence type="ECO:0000313" key="8">
    <source>
        <dbReference type="EMBL" id="TKC90008.1"/>
    </source>
</evidence>
<name>A0A4U1I960_9BACT</name>
<dbReference type="InterPro" id="IPR014284">
    <property type="entry name" value="RNA_pol_sigma-70_dom"/>
</dbReference>
<evidence type="ECO:0000256" key="2">
    <source>
        <dbReference type="ARBA" id="ARBA00023015"/>
    </source>
</evidence>
<evidence type="ECO:0000256" key="6">
    <source>
        <dbReference type="SAM" id="MobiDB-lite"/>
    </source>
</evidence>
<keyword evidence="3" id="KW-0731">Sigma factor</keyword>
<dbReference type="InterPro" id="IPR013249">
    <property type="entry name" value="RNA_pol_sigma70_r4_t2"/>
</dbReference>
<evidence type="ECO:0000259" key="7">
    <source>
        <dbReference type="Pfam" id="PF08281"/>
    </source>
</evidence>
<dbReference type="Pfam" id="PF08281">
    <property type="entry name" value="Sigma70_r4_2"/>
    <property type="match status" value="1"/>
</dbReference>
<accession>A0A4U1I960</accession>
<keyword evidence="9" id="KW-1185">Reference proteome</keyword>
<evidence type="ECO:0000313" key="9">
    <source>
        <dbReference type="Proteomes" id="UP000309215"/>
    </source>
</evidence>
<feature type="compositionally biased region" description="Basic and acidic residues" evidence="6">
    <location>
        <begin position="90"/>
        <end position="99"/>
    </location>
</feature>
<evidence type="ECO:0000256" key="3">
    <source>
        <dbReference type="ARBA" id="ARBA00023082"/>
    </source>
</evidence>
<comment type="caution">
    <text evidence="8">The sequence shown here is derived from an EMBL/GenBank/DDBJ whole genome shotgun (WGS) entry which is preliminary data.</text>
</comment>
<dbReference type="Gene3D" id="1.10.1740.10">
    <property type="match status" value="1"/>
</dbReference>
<dbReference type="InterPro" id="IPR013325">
    <property type="entry name" value="RNA_pol_sigma_r2"/>
</dbReference>
<dbReference type="SUPFAM" id="SSF88946">
    <property type="entry name" value="Sigma2 domain of RNA polymerase sigma factors"/>
    <property type="match status" value="1"/>
</dbReference>
<dbReference type="AlphaFoldDB" id="A0A4U1I960"/>